<accession>A0ABN5WYT2</accession>
<dbReference type="PANTHER" id="PTHR38037:SF2">
    <property type="entry name" value="ATP-DEPENDENT ZINC PROTEASE DOMAIN-CONTAINING PROTEIN-RELATED"/>
    <property type="match status" value="1"/>
</dbReference>
<dbReference type="InterPro" id="IPR008503">
    <property type="entry name" value="Asp_endopeptidase"/>
</dbReference>
<protein>
    <submittedName>
        <fullName evidence="2">ATP-dependent Zn protease</fullName>
    </submittedName>
</protein>
<keyword evidence="2" id="KW-0378">Hydrolase</keyword>
<gene>
    <name evidence="2" type="ORF">HORIV_45450</name>
</gene>
<dbReference type="Pfam" id="PF05618">
    <property type="entry name" value="Zn_protease"/>
    <property type="match status" value="1"/>
</dbReference>
<dbReference type="PANTHER" id="PTHR38037">
    <property type="entry name" value="ZN_PROTEASE DOMAIN-CONTAINING PROTEIN"/>
    <property type="match status" value="1"/>
</dbReference>
<dbReference type="Gene3D" id="2.40.70.10">
    <property type="entry name" value="Acid Proteases"/>
    <property type="match status" value="1"/>
</dbReference>
<proteinExistence type="predicted"/>
<dbReference type="Proteomes" id="UP000289555">
    <property type="component" value="Chromosome"/>
</dbReference>
<sequence>MLLLSKDDVMQLMGKIFVSSVVLGAFLSASTTMANDDQVFGWVEKATLQPWDIEVKAKLDSGALTSSLDARDIEMFEQDDEEWVRFRLKLEDQGSGEVFSDQIERPLYRELSVRGAGGRDERPVVLMEVCMGDTIYEEQFSLRDREEMNYPLLLGRRTISHLGLLDVRETFCKNPGAGKTLMLYPTTRQMTSPDALGLMH</sequence>
<keyword evidence="3" id="KW-1185">Reference proteome</keyword>
<name>A0ABN5WYT2_9GAMM</name>
<evidence type="ECO:0000313" key="2">
    <source>
        <dbReference type="EMBL" id="BBI52124.1"/>
    </source>
</evidence>
<reference evidence="3" key="1">
    <citation type="journal article" date="2019" name="Microbiol. Resour. Announc.">
        <title>Complete Genome Sequence of Halomonas olivaria, a Moderately Halophilic Bacterium Isolated from Olive Processing Effluents, Obtained by Nanopore Sequencing.</title>
        <authorList>
            <person name="Nagata S."/>
            <person name="Ii K.M."/>
            <person name="Tsukimi T."/>
            <person name="Miura M.C."/>
            <person name="Galipon J."/>
            <person name="Arakawa K."/>
        </authorList>
    </citation>
    <scope>NUCLEOTIDE SEQUENCE [LARGE SCALE GENOMIC DNA]</scope>
    <source>
        <strain evidence="3">TYRC17</strain>
    </source>
</reference>
<dbReference type="GO" id="GO:0006508">
    <property type="term" value="P:proteolysis"/>
    <property type="evidence" value="ECO:0007669"/>
    <property type="project" value="UniProtKB-KW"/>
</dbReference>
<organism evidence="2 3">
    <name type="scientific">Vreelandella olivaria</name>
    <dbReference type="NCBI Taxonomy" id="390919"/>
    <lineage>
        <taxon>Bacteria</taxon>
        <taxon>Pseudomonadati</taxon>
        <taxon>Pseudomonadota</taxon>
        <taxon>Gammaproteobacteria</taxon>
        <taxon>Oceanospirillales</taxon>
        <taxon>Halomonadaceae</taxon>
        <taxon>Vreelandella</taxon>
    </lineage>
</organism>
<dbReference type="InterPro" id="IPR021109">
    <property type="entry name" value="Peptidase_aspartic_dom_sf"/>
</dbReference>
<evidence type="ECO:0000313" key="3">
    <source>
        <dbReference type="Proteomes" id="UP000289555"/>
    </source>
</evidence>
<keyword evidence="2" id="KW-0645">Protease</keyword>
<dbReference type="GO" id="GO:0008233">
    <property type="term" value="F:peptidase activity"/>
    <property type="evidence" value="ECO:0007669"/>
    <property type="project" value="UniProtKB-KW"/>
</dbReference>
<dbReference type="SUPFAM" id="SSF50630">
    <property type="entry name" value="Acid proteases"/>
    <property type="match status" value="1"/>
</dbReference>
<evidence type="ECO:0000259" key="1">
    <source>
        <dbReference type="Pfam" id="PF05618"/>
    </source>
</evidence>
<dbReference type="EMBL" id="AP019416">
    <property type="protein sequence ID" value="BBI52124.1"/>
    <property type="molecule type" value="Genomic_DNA"/>
</dbReference>
<feature type="domain" description="Retropepsin-like aspartic endopeptidase" evidence="1">
    <location>
        <begin position="39"/>
        <end position="173"/>
    </location>
</feature>